<dbReference type="InterPro" id="IPR023394">
    <property type="entry name" value="Sec7_C_sf"/>
</dbReference>
<dbReference type="InterPro" id="IPR035999">
    <property type="entry name" value="Sec7_dom_sf"/>
</dbReference>
<dbReference type="PROSITE" id="PS50190">
    <property type="entry name" value="SEC7"/>
    <property type="match status" value="1"/>
</dbReference>
<dbReference type="PANTHER" id="PTHR10663:SF388">
    <property type="entry name" value="GOLGI-SPECIFIC BREFELDIN A-RESISTANCE GUANINE NUCLEOTIDE EXCHANGE FACTOR 1"/>
    <property type="match status" value="1"/>
</dbReference>
<organism evidence="3 4">
    <name type="scientific">Trypanosoma equiperdum</name>
    <dbReference type="NCBI Taxonomy" id="5694"/>
    <lineage>
        <taxon>Eukaryota</taxon>
        <taxon>Discoba</taxon>
        <taxon>Euglenozoa</taxon>
        <taxon>Kinetoplastea</taxon>
        <taxon>Metakinetoplastina</taxon>
        <taxon>Trypanosomatida</taxon>
        <taxon>Trypanosomatidae</taxon>
        <taxon>Trypanosoma</taxon>
    </lineage>
</organism>
<dbReference type="GO" id="GO:0005737">
    <property type="term" value="C:cytoplasm"/>
    <property type="evidence" value="ECO:0007669"/>
    <property type="project" value="UniProtKB-ARBA"/>
</dbReference>
<feature type="region of interest" description="Disordered" evidence="1">
    <location>
        <begin position="1762"/>
        <end position="1790"/>
    </location>
</feature>
<dbReference type="EMBL" id="CZPT02000985">
    <property type="protein sequence ID" value="SCU68452.1"/>
    <property type="molecule type" value="Genomic_DNA"/>
</dbReference>
<gene>
    <name evidence="3" type="ORF">TEOVI_000663500</name>
</gene>
<sequence>MQLAPNKTVVDLENRATFMVQLHAFLLQARHVVSGTPKGKLQEVLRNVDEWIKEVSLGDATTSSGSASGNASVTERTGGEASGPLRQGASEADTGAAEDPKPPPNSSPSASPCEDPSPATAVAAEGDERGQLVHPDPNAGFSSDLSKRNLEDLARFLATLFVGTSSENGKLRNIARNAARIVITRCFSIIDNTLRQVLREVYDDPTANNGGEAGGNGAARRKESNPLFVSLGHDINVCRNTIGICVDTLSGSTDFPSVRFAVQVCIDILKQLRQCVVHFERQFASREIGHIQDMVEATGNGHNGEVRAADDEEDRCMAEQRVEELKRLLGPTLLESITHLVGLVRPVVGYLFSIVSVKSATASEDERTTKSDVVSNLFGFAKWYGRTSHLSRCGDASVDDSVTLSRSTEFDDNVPIHSRSHRILCCVLESVLATSFSPEYTACVAQHCGDRAEGQFLAVRLLKDTVSELCEGSAAELEYVLRHDNWRKRILDGIFNCVMSLRPSVLDAGLETLRRVVTSCPDCLSTEVGSIYCNGIFGLLGSDSTPPFMQRSFLHHIIDTFFQGSAVSGEAPLLLRCYRRFDLNVHWHQLNLIQKVVTVLSRAVCTARPEEFVDIEGPKPRASGTASGSAVGNAEASNESIVYAETGGGDSANVTQTVNCASFADDGTVMMQRSVPFLALHGLALVVEILTKQIPQNTGLSNWKPLPRLLNRKKKIEQLRFVEAINSSPIKGLRKLFNIRDEEWQTEADRAIAENNWSHRHIPEPATPQAEEKVQHIAQFLMETPSLNSDAVAEILSYPAVISLQVCRAFMDLLPLAGKTLINGLRELFRVVKLPKEGQRIERLIEFFCSAYYKAGSRSCVDTDVFPFASEDACFIAGIGIIMLNTNLHNPNVSTTKMTAASFYAQMRGCNDNKDFPRRFTDSVFEEVSTRSLSNVHESMLTEAKRRGSVVSHMRMDAFFFTSEDRKEAEFNVVRRRLTDETRELLFRSSRLCEDDGEIREGGDTEQEYWTSVTQDLFLSTWPSLNAVFGAAVDGNQIPEDALPLYATGLRSSLLLSAAFGLHTECDAAQMALVRLSAFDSLRDVCHGCLLEVASSRHSVHFSSRCWLPVVELLVTIRKEQSQTQSQQSYQQQSQSQQQQRRAILVQMESLFGHLEEITREYCNMSVHEAPPVIVVAVRELLQGVAALLRDQGMDFPTLTAALYVVRRVLSYSVISHDQELGPVVTNLINVRDLSGIVMPALVDVVEARREKGDECLHAVTSFVVDVLSVVWNSCVRDANCSHQAVKLTELANCFCFFQMCHERCVNSSVVQMHMLQGVKELVSCTVLAESSVKQRTTRGVQTRVSFTMALVWERLLHSVAHALSGKSTVGTETCSLAVHVLQKLVLICCGAGSVPPSVQMRQEPLNVLLSLLCNVAYVGGMCSDVESAQSCLAQLSCVCTAALNREVTTSLEATAVTSDEDDYEVDGLNEVQVQLTRRLLQGIQGQDDFTVLHALERICMLLGCHTQETRTEAIGVLRAVSKQLGVRDQKQHLAVQLADTVLQVLLGHTAPGSKSSANTPEAAEDVGRVSFAILNLRTPPTMRKCPAVAFHATLPQLLNFMSHELIVDASLEDVASLGAVVMERCLLPLAVSQKSSSHVRPLAVRSMMQCATLCVAALGKLSESSAAREKAAGDRCLNAIINSVSLVLLDTHLFKQSIVPHNAQYVGSRWDAGLSQMLGAYSKAGRSAIRALSASDPCNITGSRGCVTLSMRMLHEEQVSEHSKVAPNDLPGKKQGTVAGCEEGLSSGTDSTVLSDEQLVEYCNLMAPLLSPLPKVLAAITPAMYTRSERPFSGDEGASTTEGCEQPVWWSPPPCNYKLMAELLLDAEGAFFAVLWRVNHASEMDQFVMQSVTKGREATPLSKSSALLPHTAVRGGLNAYLSLALQMDFSHLRHVLVEILEEVAFVQSLSSGSRKPRRTGDSMSDSPVGQQLSPREQQHVRSCNVGMYQELTSVVVHWVKNLMYQLDPETSALTGQRQSELADVVRDPEVFKGLVQLLTAAGGSIVSTVRDYLTWYIEAQQR</sequence>
<proteinExistence type="predicted"/>
<evidence type="ECO:0000313" key="3">
    <source>
        <dbReference type="EMBL" id="SCU68452.1"/>
    </source>
</evidence>
<accession>A0A1G4I8M4</accession>
<dbReference type="PANTHER" id="PTHR10663">
    <property type="entry name" value="GUANYL-NUCLEOTIDE EXCHANGE FACTOR"/>
    <property type="match status" value="1"/>
</dbReference>
<evidence type="ECO:0000313" key="4">
    <source>
        <dbReference type="Proteomes" id="UP000195570"/>
    </source>
</evidence>
<protein>
    <submittedName>
        <fullName evidence="3">Sec7 domain containing protein, putative</fullName>
    </submittedName>
</protein>
<reference evidence="3" key="1">
    <citation type="submission" date="2016-09" db="EMBL/GenBank/DDBJ databases">
        <authorList>
            <person name="Hebert L."/>
            <person name="Moumen B."/>
        </authorList>
    </citation>
    <scope>NUCLEOTIDE SEQUENCE [LARGE SCALE GENOMIC DNA]</scope>
    <source>
        <strain evidence="3">OVI</strain>
    </source>
</reference>
<feature type="domain" description="SEC7" evidence="2">
    <location>
        <begin position="705"/>
        <end position="931"/>
    </location>
</feature>
<keyword evidence="4" id="KW-1185">Reference proteome</keyword>
<name>A0A1G4I8M4_TRYEQ</name>
<dbReference type="SMART" id="SM00222">
    <property type="entry name" value="Sec7"/>
    <property type="match status" value="1"/>
</dbReference>
<dbReference type="Pfam" id="PF01369">
    <property type="entry name" value="Sec7"/>
    <property type="match status" value="1"/>
</dbReference>
<dbReference type="FunFam" id="1.10.1000.11:FF:000018">
    <property type="entry name" value="Sec7_domain_containing_protein_-_putative"/>
    <property type="match status" value="1"/>
</dbReference>
<dbReference type="SUPFAM" id="SSF48425">
    <property type="entry name" value="Sec7 domain"/>
    <property type="match status" value="1"/>
</dbReference>
<feature type="region of interest" description="Disordered" evidence="1">
    <location>
        <begin position="1952"/>
        <end position="1980"/>
    </location>
</feature>
<feature type="compositionally biased region" description="Low complexity" evidence="1">
    <location>
        <begin position="59"/>
        <end position="74"/>
    </location>
</feature>
<dbReference type="RefSeq" id="XP_067079610.1">
    <property type="nucleotide sequence ID" value="XM_067223509.1"/>
</dbReference>
<dbReference type="VEuPathDB" id="TriTrypDB:TEOVI_000663500"/>
<feature type="compositionally biased region" description="Polar residues" evidence="1">
    <location>
        <begin position="1962"/>
        <end position="1976"/>
    </location>
</feature>
<dbReference type="GeneID" id="92380569"/>
<dbReference type="Proteomes" id="UP000195570">
    <property type="component" value="Unassembled WGS sequence"/>
</dbReference>
<comment type="caution">
    <text evidence="3">The sequence shown here is derived from an EMBL/GenBank/DDBJ whole genome shotgun (WGS) entry which is preliminary data.</text>
</comment>
<dbReference type="InterPro" id="IPR000904">
    <property type="entry name" value="Sec7_dom"/>
</dbReference>
<dbReference type="GO" id="GO:0032012">
    <property type="term" value="P:regulation of ARF protein signal transduction"/>
    <property type="evidence" value="ECO:0007669"/>
    <property type="project" value="InterPro"/>
</dbReference>
<dbReference type="Gene3D" id="1.10.1000.11">
    <property type="entry name" value="Arf Nucleotide-binding Site Opener,domain 2"/>
    <property type="match status" value="1"/>
</dbReference>
<dbReference type="GO" id="GO:0016192">
    <property type="term" value="P:vesicle-mediated transport"/>
    <property type="evidence" value="ECO:0007669"/>
    <property type="project" value="UniProtKB-ARBA"/>
</dbReference>
<evidence type="ECO:0000259" key="2">
    <source>
        <dbReference type="PROSITE" id="PS50190"/>
    </source>
</evidence>
<evidence type="ECO:0000256" key="1">
    <source>
        <dbReference type="SAM" id="MobiDB-lite"/>
    </source>
</evidence>
<feature type="region of interest" description="Disordered" evidence="1">
    <location>
        <begin position="59"/>
        <end position="121"/>
    </location>
</feature>
<dbReference type="GO" id="GO:0005085">
    <property type="term" value="F:guanyl-nucleotide exchange factor activity"/>
    <property type="evidence" value="ECO:0007669"/>
    <property type="project" value="InterPro"/>
</dbReference>
<dbReference type="GO" id="GO:0012505">
    <property type="term" value="C:endomembrane system"/>
    <property type="evidence" value="ECO:0007669"/>
    <property type="project" value="UniProtKB-ARBA"/>
</dbReference>